<name>A0A1T1AWW5_RHOFE</name>
<evidence type="ECO:0000256" key="11">
    <source>
        <dbReference type="ARBA" id="ARBA00023237"/>
    </source>
</evidence>
<evidence type="ECO:0000256" key="6">
    <source>
        <dbReference type="ARBA" id="ARBA00022729"/>
    </source>
</evidence>
<evidence type="ECO:0000313" key="15">
    <source>
        <dbReference type="EMBL" id="OOV08571.1"/>
    </source>
</evidence>
<keyword evidence="5" id="KW-0813">Transport</keyword>
<dbReference type="InterPro" id="IPR029046">
    <property type="entry name" value="LolA/LolB/LppX"/>
</dbReference>
<evidence type="ECO:0000256" key="14">
    <source>
        <dbReference type="SAM" id="SignalP"/>
    </source>
</evidence>
<proteinExistence type="inferred from homology"/>
<evidence type="ECO:0000256" key="4">
    <source>
        <dbReference type="ARBA" id="ARBA00016202"/>
    </source>
</evidence>
<comment type="similarity">
    <text evidence="2">Belongs to the LolB family.</text>
</comment>
<evidence type="ECO:0000256" key="5">
    <source>
        <dbReference type="ARBA" id="ARBA00022448"/>
    </source>
</evidence>
<organism evidence="15 16">
    <name type="scientific">Rhodoferax fermentans</name>
    <dbReference type="NCBI Taxonomy" id="28066"/>
    <lineage>
        <taxon>Bacteria</taxon>
        <taxon>Pseudomonadati</taxon>
        <taxon>Pseudomonadota</taxon>
        <taxon>Betaproteobacteria</taxon>
        <taxon>Burkholderiales</taxon>
        <taxon>Comamonadaceae</taxon>
        <taxon>Rhodoferax</taxon>
    </lineage>
</organism>
<feature type="signal peptide" evidence="14">
    <location>
        <begin position="1"/>
        <end position="20"/>
    </location>
</feature>
<evidence type="ECO:0000256" key="1">
    <source>
        <dbReference type="ARBA" id="ARBA00004459"/>
    </source>
</evidence>
<dbReference type="AlphaFoldDB" id="A0A1T1AWW5"/>
<keyword evidence="12" id="KW-0449">Lipoprotein</keyword>
<evidence type="ECO:0000256" key="13">
    <source>
        <dbReference type="SAM" id="MobiDB-lite"/>
    </source>
</evidence>
<keyword evidence="7" id="KW-0653">Protein transport</keyword>
<comment type="subunit">
    <text evidence="3">Monomer.</text>
</comment>
<feature type="region of interest" description="Disordered" evidence="13">
    <location>
        <begin position="152"/>
        <end position="172"/>
    </location>
</feature>
<dbReference type="PROSITE" id="PS51257">
    <property type="entry name" value="PROKAR_LIPOPROTEIN"/>
    <property type="match status" value="1"/>
</dbReference>
<keyword evidence="6 14" id="KW-0732">Signal</keyword>
<accession>A0A1T1AWW5</accession>
<reference evidence="15 16" key="1">
    <citation type="submission" date="2017-01" db="EMBL/GenBank/DDBJ databases">
        <title>Genome sequencing of Rhodoferax fermentans JCM 7819.</title>
        <authorList>
            <person name="Kim Y.J."/>
            <person name="Farh M.E.-A."/>
            <person name="Yang D.-C."/>
        </authorList>
    </citation>
    <scope>NUCLEOTIDE SEQUENCE [LARGE SCALE GENOMIC DNA]</scope>
    <source>
        <strain evidence="15 16">JCM 7819</strain>
    </source>
</reference>
<dbReference type="GO" id="GO:0015031">
    <property type="term" value="P:protein transport"/>
    <property type="evidence" value="ECO:0007669"/>
    <property type="project" value="UniProtKB-KW"/>
</dbReference>
<keyword evidence="10" id="KW-0143">Chaperone</keyword>
<dbReference type="Gene3D" id="2.50.20.10">
    <property type="entry name" value="Lipoprotein localisation LolA/LolB/LppX"/>
    <property type="match status" value="1"/>
</dbReference>
<comment type="subcellular location">
    <subcellularLocation>
        <location evidence="1">Cell outer membrane</location>
        <topology evidence="1">Lipid-anchor</topology>
    </subcellularLocation>
</comment>
<evidence type="ECO:0000256" key="2">
    <source>
        <dbReference type="ARBA" id="ARBA00009696"/>
    </source>
</evidence>
<keyword evidence="8" id="KW-0472">Membrane</keyword>
<keyword evidence="16" id="KW-1185">Reference proteome</keyword>
<evidence type="ECO:0000256" key="12">
    <source>
        <dbReference type="ARBA" id="ARBA00023288"/>
    </source>
</evidence>
<keyword evidence="9" id="KW-0564">Palmitate</keyword>
<dbReference type="Pfam" id="PF03550">
    <property type="entry name" value="LolB"/>
    <property type="match status" value="1"/>
</dbReference>
<dbReference type="EMBL" id="MTJN01000002">
    <property type="protein sequence ID" value="OOV08571.1"/>
    <property type="molecule type" value="Genomic_DNA"/>
</dbReference>
<evidence type="ECO:0000256" key="7">
    <source>
        <dbReference type="ARBA" id="ARBA00022927"/>
    </source>
</evidence>
<protein>
    <recommendedName>
        <fullName evidence="4">Outer-membrane lipoprotein LolB</fullName>
    </recommendedName>
</protein>
<keyword evidence="11" id="KW-0998">Cell outer membrane</keyword>
<dbReference type="GO" id="GO:0009279">
    <property type="term" value="C:cell outer membrane"/>
    <property type="evidence" value="ECO:0007669"/>
    <property type="project" value="UniProtKB-SubCell"/>
</dbReference>
<evidence type="ECO:0000256" key="3">
    <source>
        <dbReference type="ARBA" id="ARBA00011245"/>
    </source>
</evidence>
<comment type="caution">
    <text evidence="15">The sequence shown here is derived from an EMBL/GenBank/DDBJ whole genome shotgun (WGS) entry which is preliminary data.</text>
</comment>
<sequence length="172" mass="18444">MKNRRAVLAASALSAIFLLAGCASNTRARGQNGLEPLIWRGRLSLRVQEDASAISQQSQSFSAAFELQGNPAQGELQFFTPLGSTAAALSWSPAGAQLQARGETREFSDLTQLLTSLLGTDVPVAALFAWLNGQPQVEPGWQVDLSQRAQGKIQARRTSPEPAAELRVLLDD</sequence>
<evidence type="ECO:0000256" key="9">
    <source>
        <dbReference type="ARBA" id="ARBA00023139"/>
    </source>
</evidence>
<evidence type="ECO:0000313" key="16">
    <source>
        <dbReference type="Proteomes" id="UP000190750"/>
    </source>
</evidence>
<feature type="chain" id="PRO_5012549308" description="Outer-membrane lipoprotein LolB" evidence="14">
    <location>
        <begin position="21"/>
        <end position="172"/>
    </location>
</feature>
<dbReference type="OrthoDB" id="5296388at2"/>
<gene>
    <name evidence="15" type="ORF">RF819_19405</name>
</gene>
<dbReference type="InterPro" id="IPR004565">
    <property type="entry name" value="OM_lipoprot_LolB"/>
</dbReference>
<evidence type="ECO:0000256" key="10">
    <source>
        <dbReference type="ARBA" id="ARBA00023186"/>
    </source>
</evidence>
<dbReference type="SUPFAM" id="SSF89392">
    <property type="entry name" value="Prokaryotic lipoproteins and lipoprotein localization factors"/>
    <property type="match status" value="1"/>
</dbReference>
<evidence type="ECO:0000256" key="8">
    <source>
        <dbReference type="ARBA" id="ARBA00023136"/>
    </source>
</evidence>
<dbReference type="STRING" id="28066.RF819_19405"/>
<dbReference type="Proteomes" id="UP000190750">
    <property type="component" value="Unassembled WGS sequence"/>
</dbReference>